<sequence length="172" mass="19815">MTRFIVVVDIFMIIEFTFMNRFLLKYLWKLLRCLNSFDKKMATLNAPVNHTLHRKLIIRMMMALMVLYMILGSVNVAAIAISSDLTSQGKFTATLIHKAINRTEDAKVAKKLKEWSLQMVHRQPIMTCGLFPYDWTLLYSVSIIAAICAYVTILIQFDTTKFYSQAAFNGTK</sequence>
<reference evidence="9" key="1">
    <citation type="journal article" date="2020" name="BMC">
        <title>Leishmania infection induces a limited differential gene expression in the sand fly midgut.</title>
        <authorList>
            <person name="Coutinho-Abreu I.V."/>
            <person name="Serafim T.D."/>
            <person name="Meneses C."/>
            <person name="Kamhawi S."/>
            <person name="Oliveira F."/>
            <person name="Valenzuela J.G."/>
        </authorList>
    </citation>
    <scope>NUCLEOTIDE SEQUENCE</scope>
    <source>
        <strain evidence="9">Jacobina</strain>
        <tissue evidence="9">Midgut</tissue>
    </source>
</reference>
<name>A0A7G3B750_LUTLO</name>
<evidence type="ECO:0000256" key="1">
    <source>
        <dbReference type="ARBA" id="ARBA00004651"/>
    </source>
</evidence>
<dbReference type="PANTHER" id="PTHR21143:SF104">
    <property type="entry name" value="GUSTATORY RECEPTOR 8A-RELATED"/>
    <property type="match status" value="1"/>
</dbReference>
<evidence type="ECO:0000256" key="2">
    <source>
        <dbReference type="ARBA" id="ARBA00022475"/>
    </source>
</evidence>
<proteinExistence type="predicted"/>
<evidence type="ECO:0000256" key="3">
    <source>
        <dbReference type="ARBA" id="ARBA00022692"/>
    </source>
</evidence>
<organism evidence="9">
    <name type="scientific">Lutzomyia longipalpis</name>
    <name type="common">Sand fly</name>
    <dbReference type="NCBI Taxonomy" id="7200"/>
    <lineage>
        <taxon>Eukaryota</taxon>
        <taxon>Metazoa</taxon>
        <taxon>Ecdysozoa</taxon>
        <taxon>Arthropoda</taxon>
        <taxon>Hexapoda</taxon>
        <taxon>Insecta</taxon>
        <taxon>Pterygota</taxon>
        <taxon>Neoptera</taxon>
        <taxon>Endopterygota</taxon>
        <taxon>Diptera</taxon>
        <taxon>Nematocera</taxon>
        <taxon>Psychodoidea</taxon>
        <taxon>Psychodidae</taxon>
        <taxon>Lutzomyia</taxon>
        <taxon>Lutzomyia</taxon>
    </lineage>
</organism>
<dbReference type="GO" id="GO:0005886">
    <property type="term" value="C:plasma membrane"/>
    <property type="evidence" value="ECO:0007669"/>
    <property type="project" value="UniProtKB-SubCell"/>
</dbReference>
<dbReference type="EMBL" id="GITU01011537">
    <property type="protein sequence ID" value="MBC1180240.1"/>
    <property type="molecule type" value="Transcribed_RNA"/>
</dbReference>
<dbReference type="GO" id="GO:0043025">
    <property type="term" value="C:neuronal cell body"/>
    <property type="evidence" value="ECO:0007669"/>
    <property type="project" value="TreeGrafter"/>
</dbReference>
<keyword evidence="5 8" id="KW-0472">Membrane</keyword>
<keyword evidence="6" id="KW-0675">Receptor</keyword>
<protein>
    <recommendedName>
        <fullName evidence="10">Gustatory receptor</fullName>
    </recommendedName>
</protein>
<dbReference type="AlphaFoldDB" id="A0A7G3B750"/>
<dbReference type="PANTHER" id="PTHR21143">
    <property type="entry name" value="INVERTEBRATE GUSTATORY RECEPTOR"/>
    <property type="match status" value="1"/>
</dbReference>
<comment type="subcellular location">
    <subcellularLocation>
        <location evidence="1">Cell membrane</location>
        <topology evidence="1">Multi-pass membrane protein</topology>
    </subcellularLocation>
</comment>
<dbReference type="VEuPathDB" id="VectorBase:LLONM1_009553"/>
<keyword evidence="7" id="KW-0807">Transducer</keyword>
<dbReference type="GO" id="GO:0030424">
    <property type="term" value="C:axon"/>
    <property type="evidence" value="ECO:0007669"/>
    <property type="project" value="TreeGrafter"/>
</dbReference>
<accession>A0A7G3B750</accession>
<dbReference type="GO" id="GO:0007165">
    <property type="term" value="P:signal transduction"/>
    <property type="evidence" value="ECO:0007669"/>
    <property type="project" value="UniProtKB-KW"/>
</dbReference>
<evidence type="ECO:0000256" key="6">
    <source>
        <dbReference type="ARBA" id="ARBA00023170"/>
    </source>
</evidence>
<evidence type="ECO:0000256" key="5">
    <source>
        <dbReference type="ARBA" id="ARBA00023136"/>
    </source>
</evidence>
<dbReference type="GO" id="GO:0050909">
    <property type="term" value="P:sensory perception of taste"/>
    <property type="evidence" value="ECO:0007669"/>
    <property type="project" value="InterPro"/>
</dbReference>
<evidence type="ECO:0000256" key="7">
    <source>
        <dbReference type="ARBA" id="ARBA00023224"/>
    </source>
</evidence>
<keyword evidence="4 8" id="KW-1133">Transmembrane helix</keyword>
<dbReference type="Pfam" id="PF08395">
    <property type="entry name" value="7tm_7"/>
    <property type="match status" value="1"/>
</dbReference>
<feature type="transmembrane region" description="Helical" evidence="8">
    <location>
        <begin position="6"/>
        <end position="24"/>
    </location>
</feature>
<dbReference type="InterPro" id="IPR013604">
    <property type="entry name" value="7TM_chemorcpt"/>
</dbReference>
<keyword evidence="2" id="KW-1003">Cell membrane</keyword>
<dbReference type="GO" id="GO:0008049">
    <property type="term" value="P:male courtship behavior"/>
    <property type="evidence" value="ECO:0007669"/>
    <property type="project" value="TreeGrafter"/>
</dbReference>
<evidence type="ECO:0000256" key="4">
    <source>
        <dbReference type="ARBA" id="ARBA00022989"/>
    </source>
</evidence>
<evidence type="ECO:0008006" key="10">
    <source>
        <dbReference type="Google" id="ProtNLM"/>
    </source>
</evidence>
<feature type="transmembrane region" description="Helical" evidence="8">
    <location>
        <begin position="136"/>
        <end position="155"/>
    </location>
</feature>
<evidence type="ECO:0000313" key="9">
    <source>
        <dbReference type="EMBL" id="MBC1180240.1"/>
    </source>
</evidence>
<feature type="transmembrane region" description="Helical" evidence="8">
    <location>
        <begin position="62"/>
        <end position="81"/>
    </location>
</feature>
<dbReference type="GO" id="GO:0007635">
    <property type="term" value="P:chemosensory behavior"/>
    <property type="evidence" value="ECO:0007669"/>
    <property type="project" value="TreeGrafter"/>
</dbReference>
<dbReference type="GO" id="GO:0030425">
    <property type="term" value="C:dendrite"/>
    <property type="evidence" value="ECO:0007669"/>
    <property type="project" value="TreeGrafter"/>
</dbReference>
<keyword evidence="3 8" id="KW-0812">Transmembrane</keyword>
<evidence type="ECO:0000256" key="8">
    <source>
        <dbReference type="SAM" id="Phobius"/>
    </source>
</evidence>